<dbReference type="SUPFAM" id="SSF53790">
    <property type="entry name" value="Tetrapyrrole methylase"/>
    <property type="match status" value="1"/>
</dbReference>
<dbReference type="NCBIfam" id="TIGR00096">
    <property type="entry name" value="16S rRNA (cytidine(1402)-2'-O)-methyltransferase"/>
    <property type="match status" value="1"/>
</dbReference>
<dbReference type="InterPro" id="IPR014777">
    <property type="entry name" value="4pyrrole_Mease_sub1"/>
</dbReference>
<feature type="domain" description="Tetrapyrrole methylase" evidence="6">
    <location>
        <begin position="13"/>
        <end position="213"/>
    </location>
</feature>
<dbReference type="InterPro" id="IPR000878">
    <property type="entry name" value="4pyrrol_Mease"/>
</dbReference>
<sequence>MSVHDKATVNRGTLYVVATPIGNLADISQRAIDVLAQVSRIAAEDTRRSGRLLQYYAITTPMLALHEHNERELAPRLVEQLQQGENLALISDAGTPLISDPGYNLVRLAREADIPVVPVPGASALICALSASGLPTDRFVFEGFLPAKKVSRRTRLEALRQETRTLIFYEASHRLLECLQDMQVIFGVDRYVVLARELTKQFETLHGDTLQQLVRWVQDDPNQQKGEMVLLVQGEAEAEGHEIDARAEQVLLTLLEELPINIAAKLAAKITGLNKRALYERGLQLKLAVIE</sequence>
<dbReference type="GO" id="GO:0006364">
    <property type="term" value="P:rRNA processing"/>
    <property type="evidence" value="ECO:0007669"/>
    <property type="project" value="UniProtKB-KW"/>
</dbReference>
<dbReference type="InterPro" id="IPR053910">
    <property type="entry name" value="RsmI_HTH"/>
</dbReference>
<dbReference type="InterPro" id="IPR014776">
    <property type="entry name" value="4pyrrole_Mease_sub2"/>
</dbReference>
<dbReference type="FunFam" id="3.30.950.10:FF:000002">
    <property type="entry name" value="Ribosomal RNA small subunit methyltransferase I"/>
    <property type="match status" value="1"/>
</dbReference>
<keyword evidence="5" id="KW-0949">S-adenosyl-L-methionine</keyword>
<dbReference type="EMBL" id="UOFK01000009">
    <property type="protein sequence ID" value="VAW71667.1"/>
    <property type="molecule type" value="Genomic_DNA"/>
</dbReference>
<evidence type="ECO:0000256" key="5">
    <source>
        <dbReference type="ARBA" id="ARBA00022691"/>
    </source>
</evidence>
<evidence type="ECO:0000259" key="6">
    <source>
        <dbReference type="Pfam" id="PF00590"/>
    </source>
</evidence>
<evidence type="ECO:0000259" key="7">
    <source>
        <dbReference type="Pfam" id="PF23016"/>
    </source>
</evidence>
<evidence type="ECO:0000256" key="1">
    <source>
        <dbReference type="ARBA" id="ARBA00022490"/>
    </source>
</evidence>
<feature type="domain" description="RsmI HTH" evidence="7">
    <location>
        <begin position="242"/>
        <end position="286"/>
    </location>
</feature>
<dbReference type="HAMAP" id="MF_01877">
    <property type="entry name" value="16SrRNA_methyltr_I"/>
    <property type="match status" value="1"/>
</dbReference>
<dbReference type="PROSITE" id="PS01296">
    <property type="entry name" value="RSMI"/>
    <property type="match status" value="1"/>
</dbReference>
<dbReference type="AlphaFoldDB" id="A0A3B0Y802"/>
<organism evidence="8">
    <name type="scientific">hydrothermal vent metagenome</name>
    <dbReference type="NCBI Taxonomy" id="652676"/>
    <lineage>
        <taxon>unclassified sequences</taxon>
        <taxon>metagenomes</taxon>
        <taxon>ecological metagenomes</taxon>
    </lineage>
</organism>
<dbReference type="GO" id="GO:0008168">
    <property type="term" value="F:methyltransferase activity"/>
    <property type="evidence" value="ECO:0007669"/>
    <property type="project" value="UniProtKB-KW"/>
</dbReference>
<reference evidence="8" key="1">
    <citation type="submission" date="2018-06" db="EMBL/GenBank/DDBJ databases">
        <authorList>
            <person name="Zhirakovskaya E."/>
        </authorList>
    </citation>
    <scope>NUCLEOTIDE SEQUENCE</scope>
</reference>
<dbReference type="PIRSF" id="PIRSF005917">
    <property type="entry name" value="MTase_YraL"/>
    <property type="match status" value="1"/>
</dbReference>
<protein>
    <submittedName>
        <fullName evidence="8">16S rRNA (Cytidine(1402)-2'-O)-methyltransferase</fullName>
        <ecNumber evidence="8">2.1.1.198</ecNumber>
    </submittedName>
</protein>
<dbReference type="PANTHER" id="PTHR46111:SF1">
    <property type="entry name" value="RIBOSOMAL RNA SMALL SUBUNIT METHYLTRANSFERASE I"/>
    <property type="match status" value="1"/>
</dbReference>
<dbReference type="InterPro" id="IPR035996">
    <property type="entry name" value="4pyrrol_Methylase_sf"/>
</dbReference>
<dbReference type="FunFam" id="3.40.1010.10:FF:000002">
    <property type="entry name" value="Ribosomal RNA small subunit methyltransferase I"/>
    <property type="match status" value="1"/>
</dbReference>
<dbReference type="Gene3D" id="3.30.950.10">
    <property type="entry name" value="Methyltransferase, Cobalt-precorrin-4 Transmethylase, Domain 2"/>
    <property type="match status" value="1"/>
</dbReference>
<keyword evidence="4 8" id="KW-0808">Transferase</keyword>
<gene>
    <name evidence="8" type="ORF">MNBD_GAMMA13-533</name>
</gene>
<accession>A0A3B0Y802</accession>
<dbReference type="InterPro" id="IPR008189">
    <property type="entry name" value="rRNA_ssu_MeTfrase_I"/>
</dbReference>
<dbReference type="Pfam" id="PF00590">
    <property type="entry name" value="TP_methylase"/>
    <property type="match status" value="1"/>
</dbReference>
<name>A0A3B0Y802_9ZZZZ</name>
<keyword evidence="1" id="KW-0963">Cytoplasm</keyword>
<evidence type="ECO:0000313" key="8">
    <source>
        <dbReference type="EMBL" id="VAW71667.1"/>
    </source>
</evidence>
<dbReference type="Gene3D" id="3.40.1010.10">
    <property type="entry name" value="Cobalt-precorrin-4 Transmethylase, Domain 1"/>
    <property type="match status" value="1"/>
</dbReference>
<evidence type="ECO:0000256" key="2">
    <source>
        <dbReference type="ARBA" id="ARBA00022552"/>
    </source>
</evidence>
<dbReference type="CDD" id="cd11648">
    <property type="entry name" value="RsmI"/>
    <property type="match status" value="1"/>
</dbReference>
<proteinExistence type="inferred from homology"/>
<evidence type="ECO:0000256" key="3">
    <source>
        <dbReference type="ARBA" id="ARBA00022603"/>
    </source>
</evidence>
<dbReference type="PANTHER" id="PTHR46111">
    <property type="entry name" value="RIBOSOMAL RNA SMALL SUBUNIT METHYLTRANSFERASE I"/>
    <property type="match status" value="1"/>
</dbReference>
<keyword evidence="3 8" id="KW-0489">Methyltransferase</keyword>
<dbReference type="Pfam" id="PF23016">
    <property type="entry name" value="RsmI_C"/>
    <property type="match status" value="1"/>
</dbReference>
<dbReference type="EC" id="2.1.1.198" evidence="8"/>
<dbReference type="GO" id="GO:0032259">
    <property type="term" value="P:methylation"/>
    <property type="evidence" value="ECO:0007669"/>
    <property type="project" value="UniProtKB-KW"/>
</dbReference>
<evidence type="ECO:0000256" key="4">
    <source>
        <dbReference type="ARBA" id="ARBA00022679"/>
    </source>
</evidence>
<dbReference type="InterPro" id="IPR018063">
    <property type="entry name" value="SAM_MeTrfase_RsmI_CS"/>
</dbReference>
<keyword evidence="2" id="KW-0698">rRNA processing</keyword>